<evidence type="ECO:0000313" key="7">
    <source>
        <dbReference type="Proteomes" id="UP001190926"/>
    </source>
</evidence>
<dbReference type="GO" id="GO:0005829">
    <property type="term" value="C:cytosol"/>
    <property type="evidence" value="ECO:0007669"/>
    <property type="project" value="TreeGrafter"/>
</dbReference>
<dbReference type="InterPro" id="IPR036523">
    <property type="entry name" value="SurE-like_sf"/>
</dbReference>
<organism evidence="6 7">
    <name type="scientific">Perilla frutescens var. hirtella</name>
    <name type="common">Perilla citriodora</name>
    <name type="synonym">Perilla setoyensis</name>
    <dbReference type="NCBI Taxonomy" id="608512"/>
    <lineage>
        <taxon>Eukaryota</taxon>
        <taxon>Viridiplantae</taxon>
        <taxon>Streptophyta</taxon>
        <taxon>Embryophyta</taxon>
        <taxon>Tracheophyta</taxon>
        <taxon>Spermatophyta</taxon>
        <taxon>Magnoliopsida</taxon>
        <taxon>eudicotyledons</taxon>
        <taxon>Gunneridae</taxon>
        <taxon>Pentapetalae</taxon>
        <taxon>asterids</taxon>
        <taxon>lamiids</taxon>
        <taxon>Lamiales</taxon>
        <taxon>Lamiaceae</taxon>
        <taxon>Nepetoideae</taxon>
        <taxon>Elsholtzieae</taxon>
        <taxon>Perilla</taxon>
    </lineage>
</organism>
<dbReference type="GO" id="GO:0008252">
    <property type="term" value="F:nucleotidase activity"/>
    <property type="evidence" value="ECO:0007669"/>
    <property type="project" value="InterPro"/>
</dbReference>
<comment type="similarity">
    <text evidence="1">Belongs to the SurE nucleotidase family.</text>
</comment>
<dbReference type="PANTHER" id="PTHR30457:SF0">
    <property type="entry name" value="PHOSPHATASE, PUTATIVE (AFU_ORTHOLOGUE AFUA_4G01070)-RELATED"/>
    <property type="match status" value="1"/>
</dbReference>
<keyword evidence="3" id="KW-0378">Hydrolase</keyword>
<sequence>MEGNSQLSGSGGDRPTVMVTNDDGIDAPGLRALVRALVASDRFHVFVCAPDRERSGVSHSSTVLKVINAKRVEINGAIAFAVSGTPVDCTSLGISKSLFASIPDLVISGINKGSNCGYHIIYSGTVAGAREAFLHNIPAVSLSYDWYGAGGRHNVDDFALAAEACMPIISGILTEIKKNAFPRNSFLNIDVPADVANHKGYRLTKPGNSMNKLGWKQVASQAQGEKMISAMTLAVDSSPNSEPEALATQNEHLMFIRKVLELQVEDGGTDYSSLQEGFISVSPLGASSPADIDSQSYFAEWLPLLNECFSSSAP</sequence>
<protein>
    <submittedName>
        <fullName evidence="6">Survival protein SurE-like phosphatase/nucleotidase</fullName>
    </submittedName>
</protein>
<comment type="caution">
    <text evidence="6">The sequence shown here is derived from an EMBL/GenBank/DDBJ whole genome shotgun (WGS) entry which is preliminary data.</text>
</comment>
<dbReference type="PANTHER" id="PTHR30457">
    <property type="entry name" value="5'-NUCLEOTIDASE SURE"/>
    <property type="match status" value="1"/>
</dbReference>
<keyword evidence="7" id="KW-1185">Reference proteome</keyword>
<dbReference type="SUPFAM" id="SSF64167">
    <property type="entry name" value="SurE-like"/>
    <property type="match status" value="1"/>
</dbReference>
<keyword evidence="2" id="KW-0479">Metal-binding</keyword>
<name>A0AAD4IU48_PERFH</name>
<evidence type="ECO:0000256" key="2">
    <source>
        <dbReference type="ARBA" id="ARBA00022723"/>
    </source>
</evidence>
<dbReference type="Pfam" id="PF01975">
    <property type="entry name" value="SurE"/>
    <property type="match status" value="1"/>
</dbReference>
<feature type="domain" description="Survival protein SurE-like phosphatase/nucleotidase" evidence="5">
    <location>
        <begin position="17"/>
        <end position="209"/>
    </location>
</feature>
<dbReference type="Proteomes" id="UP001190926">
    <property type="component" value="Unassembled WGS sequence"/>
</dbReference>
<dbReference type="NCBIfam" id="TIGR00087">
    <property type="entry name" value="surE"/>
    <property type="match status" value="1"/>
</dbReference>
<evidence type="ECO:0000256" key="1">
    <source>
        <dbReference type="ARBA" id="ARBA00011062"/>
    </source>
</evidence>
<dbReference type="EMBL" id="SDAM02001963">
    <property type="protein sequence ID" value="KAH6821623.1"/>
    <property type="molecule type" value="Genomic_DNA"/>
</dbReference>
<reference evidence="6 7" key="1">
    <citation type="journal article" date="2021" name="Nat. Commun.">
        <title>Incipient diploidization of the medicinal plant Perilla within 10,000 years.</title>
        <authorList>
            <person name="Zhang Y."/>
            <person name="Shen Q."/>
            <person name="Leng L."/>
            <person name="Zhang D."/>
            <person name="Chen S."/>
            <person name="Shi Y."/>
            <person name="Ning Z."/>
            <person name="Chen S."/>
        </authorList>
    </citation>
    <scope>NUCLEOTIDE SEQUENCE [LARGE SCALE GENOMIC DNA]</scope>
    <source>
        <strain evidence="7">cv. PC099</strain>
    </source>
</reference>
<dbReference type="GO" id="GO:0046872">
    <property type="term" value="F:metal ion binding"/>
    <property type="evidence" value="ECO:0007669"/>
    <property type="project" value="UniProtKB-KW"/>
</dbReference>
<evidence type="ECO:0000256" key="3">
    <source>
        <dbReference type="ARBA" id="ARBA00022801"/>
    </source>
</evidence>
<evidence type="ECO:0000259" key="5">
    <source>
        <dbReference type="Pfam" id="PF01975"/>
    </source>
</evidence>
<accession>A0AAD4IU48</accession>
<gene>
    <name evidence="6" type="ORF">C2S53_017762</name>
</gene>
<dbReference type="Gene3D" id="3.40.1210.10">
    <property type="entry name" value="Survival protein SurE-like phosphatase/nucleotidase"/>
    <property type="match status" value="1"/>
</dbReference>
<feature type="region of interest" description="Disordered" evidence="4">
    <location>
        <begin position="1"/>
        <end position="20"/>
    </location>
</feature>
<proteinExistence type="inferred from homology"/>
<evidence type="ECO:0000256" key="4">
    <source>
        <dbReference type="SAM" id="MobiDB-lite"/>
    </source>
</evidence>
<dbReference type="HAMAP" id="MF_00060">
    <property type="entry name" value="SurE"/>
    <property type="match status" value="1"/>
</dbReference>
<dbReference type="InterPro" id="IPR002828">
    <property type="entry name" value="SurE-like_Pase/nucleotidase"/>
</dbReference>
<dbReference type="AlphaFoldDB" id="A0AAD4IU48"/>
<evidence type="ECO:0000313" key="6">
    <source>
        <dbReference type="EMBL" id="KAH6821623.1"/>
    </source>
</evidence>
<dbReference type="InterPro" id="IPR030048">
    <property type="entry name" value="SurE"/>
</dbReference>